<gene>
    <name evidence="1" type="ORF">C7383_110123</name>
</gene>
<dbReference type="EMBL" id="QGGY01000010">
    <property type="protein sequence ID" value="PWJ74083.1"/>
    <property type="molecule type" value="Genomic_DNA"/>
</dbReference>
<evidence type="ECO:0000313" key="1">
    <source>
        <dbReference type="EMBL" id="PWJ74083.1"/>
    </source>
</evidence>
<comment type="caution">
    <text evidence="1">The sequence shown here is derived from an EMBL/GenBank/DDBJ whole genome shotgun (WGS) entry which is preliminary data.</text>
</comment>
<sequence>MAAANIRIEDVSYSRNPVAAEEKFIISVSLKPEKIHIMTSDGYIITDTEGNHIVYEEKL</sequence>
<proteinExistence type="predicted"/>
<dbReference type="RefSeq" id="WP_109747421.1">
    <property type="nucleotide sequence ID" value="NZ_JANKBI010000009.1"/>
</dbReference>
<accession>A0AB73T245</accession>
<keyword evidence="2" id="KW-1185">Reference proteome</keyword>
<protein>
    <submittedName>
        <fullName evidence="1">Uncharacterized protein</fullName>
    </submittedName>
</protein>
<evidence type="ECO:0000313" key="2">
    <source>
        <dbReference type="Proteomes" id="UP000245412"/>
    </source>
</evidence>
<organism evidence="1 2">
    <name type="scientific">Murimonas intestini</name>
    <dbReference type="NCBI Taxonomy" id="1337051"/>
    <lineage>
        <taxon>Bacteria</taxon>
        <taxon>Bacillati</taxon>
        <taxon>Bacillota</taxon>
        <taxon>Clostridia</taxon>
        <taxon>Lachnospirales</taxon>
        <taxon>Lachnospiraceae</taxon>
        <taxon>Murimonas</taxon>
    </lineage>
</organism>
<dbReference type="AlphaFoldDB" id="A0AB73T245"/>
<reference evidence="1 2" key="1">
    <citation type="submission" date="2018-05" db="EMBL/GenBank/DDBJ databases">
        <authorList>
            <person name="Goeker M."/>
            <person name="Huntemann M."/>
            <person name="Clum A."/>
            <person name="Pillay M."/>
            <person name="Palaniappan K."/>
            <person name="Varghese N."/>
            <person name="Mikhailova N."/>
            <person name="Stamatis D."/>
            <person name="Reddy T."/>
            <person name="Daum C."/>
            <person name="Shapiro N."/>
            <person name="Ivanova N."/>
            <person name="Kyrpides N."/>
            <person name="Woyke T."/>
        </authorList>
    </citation>
    <scope>NUCLEOTIDE SEQUENCE [LARGE SCALE GENOMIC DNA]</scope>
    <source>
        <strain evidence="1 2">DSM 26524</strain>
    </source>
</reference>
<name>A0AB73T245_9FIRM</name>
<dbReference type="Proteomes" id="UP000245412">
    <property type="component" value="Unassembled WGS sequence"/>
</dbReference>